<dbReference type="GO" id="GO:0016746">
    <property type="term" value="F:acyltransferase activity"/>
    <property type="evidence" value="ECO:0007669"/>
    <property type="project" value="UniProtKB-KW"/>
</dbReference>
<keyword evidence="2" id="KW-0808">Transferase</keyword>
<dbReference type="Proteomes" id="UP001169719">
    <property type="component" value="Unassembled WGS sequence"/>
</dbReference>
<dbReference type="SUPFAM" id="SSF55729">
    <property type="entry name" value="Acyl-CoA N-acyltransferases (Nat)"/>
    <property type="match status" value="1"/>
</dbReference>
<feature type="domain" description="N-acetyltransferase" evidence="1">
    <location>
        <begin position="1"/>
        <end position="132"/>
    </location>
</feature>
<name>A0ABT7Y2I1_9VIBR</name>
<dbReference type="CDD" id="cd04301">
    <property type="entry name" value="NAT_SF"/>
    <property type="match status" value="1"/>
</dbReference>
<dbReference type="PROSITE" id="PS51186">
    <property type="entry name" value="GNAT"/>
    <property type="match status" value="1"/>
</dbReference>
<evidence type="ECO:0000259" key="1">
    <source>
        <dbReference type="PROSITE" id="PS51186"/>
    </source>
</evidence>
<evidence type="ECO:0000313" key="2">
    <source>
        <dbReference type="EMBL" id="MDN2482191.1"/>
    </source>
</evidence>
<dbReference type="InterPro" id="IPR000182">
    <property type="entry name" value="GNAT_dom"/>
</dbReference>
<dbReference type="EMBL" id="JAUEOZ010000001">
    <property type="protein sequence ID" value="MDN2482191.1"/>
    <property type="molecule type" value="Genomic_DNA"/>
</dbReference>
<comment type="caution">
    <text evidence="2">The sequence shown here is derived from an EMBL/GenBank/DDBJ whole genome shotgun (WGS) entry which is preliminary data.</text>
</comment>
<organism evidence="2 3">
    <name type="scientific">Vibrio agarivorans</name>
    <dbReference type="NCBI Taxonomy" id="153622"/>
    <lineage>
        <taxon>Bacteria</taxon>
        <taxon>Pseudomonadati</taxon>
        <taxon>Pseudomonadota</taxon>
        <taxon>Gammaproteobacteria</taxon>
        <taxon>Vibrionales</taxon>
        <taxon>Vibrionaceae</taxon>
        <taxon>Vibrio</taxon>
    </lineage>
</organism>
<dbReference type="EC" id="2.3.1.-" evidence="2"/>
<protein>
    <submittedName>
        <fullName evidence="2">GNAT family N-acetyltransferase</fullName>
        <ecNumber evidence="2">2.3.1.-</ecNumber>
    </submittedName>
</protein>
<evidence type="ECO:0000313" key="3">
    <source>
        <dbReference type="Proteomes" id="UP001169719"/>
    </source>
</evidence>
<accession>A0ABT7Y2I1</accession>
<keyword evidence="3" id="KW-1185">Reference proteome</keyword>
<keyword evidence="2" id="KW-0012">Acyltransferase</keyword>
<dbReference type="Pfam" id="PF13673">
    <property type="entry name" value="Acetyltransf_10"/>
    <property type="match status" value="1"/>
</dbReference>
<dbReference type="InterPro" id="IPR016181">
    <property type="entry name" value="Acyl_CoA_acyltransferase"/>
</dbReference>
<proteinExistence type="predicted"/>
<sequence length="135" mass="15469">MKLRVDVFVVEQNCPYPELDNKDHHSEVRHIIGMVNGDIAAYCRVLPTGLSYSAPSIGRVIVAQAYRADKLGHELLRRAIESCETLWPNELEIKIGAQQHLKGYYQQHGFIRCSEMYLEDGIPHIDMVRNPTKHN</sequence>
<reference evidence="2" key="1">
    <citation type="submission" date="2024-05" db="EMBL/GenBank/DDBJ databases">
        <title>Genome Sequences of Four Agar- Degrading Marine Bacteria.</title>
        <authorList>
            <person name="Phillips E.K."/>
            <person name="Shaffer J.C."/>
            <person name="Henson M.W."/>
            <person name="Temperton B."/>
            <person name="Thrash C.J."/>
            <person name="Martin M.O."/>
        </authorList>
    </citation>
    <scope>NUCLEOTIDE SEQUENCE</scope>
    <source>
        <strain evidence="2">EKP203</strain>
    </source>
</reference>
<gene>
    <name evidence="2" type="ORF">QWJ08_12490</name>
</gene>
<dbReference type="Gene3D" id="3.40.630.30">
    <property type="match status" value="1"/>
</dbReference>